<dbReference type="EMBL" id="CP113361">
    <property type="protein sequence ID" value="WAI01620.1"/>
    <property type="molecule type" value="Genomic_DNA"/>
</dbReference>
<dbReference type="Proteomes" id="UP001163096">
    <property type="component" value="Chromosome"/>
</dbReference>
<sequence>MRKVQIPSMLRDLVSSAVLSADGITFTRLDDCPYCGGPVKGHDMRRKRFATVRNKNGKQTVHVFVKRYHCEACGRLCYAESPFYHDTRMGIPIVDLCNALIQEHPYHHAARILESLGIVVDRGTLRNYAQRTFPQPDVIEMYGVPIPLSILNMNEQSFRGDETGTIPRTELLRTGGLPPTARALLFAMQGSGQRNQRNK</sequence>
<dbReference type="GeneID" id="76833787"/>
<proteinExistence type="predicted"/>
<protein>
    <recommendedName>
        <fullName evidence="3">Transposase</fullName>
    </recommendedName>
</protein>
<dbReference type="KEGG" id="mou:OU421_01755"/>
<gene>
    <name evidence="1" type="ORF">OU421_01755</name>
</gene>
<evidence type="ECO:0000313" key="2">
    <source>
        <dbReference type="Proteomes" id="UP001163096"/>
    </source>
</evidence>
<name>A0A9X9S533_METOG</name>
<evidence type="ECO:0008006" key="3">
    <source>
        <dbReference type="Google" id="ProtNLM"/>
    </source>
</evidence>
<dbReference type="AlphaFoldDB" id="A0A9X9S533"/>
<accession>A0A9X9S533</accession>
<evidence type="ECO:0000313" key="1">
    <source>
        <dbReference type="EMBL" id="WAI01620.1"/>
    </source>
</evidence>
<organism evidence="1 2">
    <name type="scientific">Methanogenium organophilum</name>
    <dbReference type="NCBI Taxonomy" id="2199"/>
    <lineage>
        <taxon>Archaea</taxon>
        <taxon>Methanobacteriati</taxon>
        <taxon>Methanobacteriota</taxon>
        <taxon>Stenosarchaea group</taxon>
        <taxon>Methanomicrobia</taxon>
        <taxon>Methanomicrobiales</taxon>
        <taxon>Methanomicrobiaceae</taxon>
        <taxon>Methanogenium</taxon>
    </lineage>
</organism>
<reference evidence="1" key="1">
    <citation type="submission" date="2022-11" db="EMBL/GenBank/DDBJ databases">
        <title>Complete genome sequence of Methanogenium organophilum DSM 3596.</title>
        <authorList>
            <person name="Chen S.-C."/>
            <person name="Lai S.-J."/>
            <person name="You Y.-T."/>
        </authorList>
    </citation>
    <scope>NUCLEOTIDE SEQUENCE</scope>
    <source>
        <strain evidence="1">DSM 3596</strain>
    </source>
</reference>
<keyword evidence="2" id="KW-1185">Reference proteome</keyword>
<dbReference type="RefSeq" id="WP_268186875.1">
    <property type="nucleotide sequence ID" value="NZ_CP113361.1"/>
</dbReference>